<feature type="region of interest" description="Disordered" evidence="1">
    <location>
        <begin position="44"/>
        <end position="85"/>
    </location>
</feature>
<feature type="compositionally biased region" description="Basic and acidic residues" evidence="1">
    <location>
        <begin position="7"/>
        <end position="20"/>
    </location>
</feature>
<evidence type="ECO:0000256" key="1">
    <source>
        <dbReference type="SAM" id="MobiDB-lite"/>
    </source>
</evidence>
<gene>
    <name evidence="3" type="primary">LOC101383511</name>
</gene>
<feature type="compositionally biased region" description="Basic and acidic residues" evidence="1">
    <location>
        <begin position="146"/>
        <end position="161"/>
    </location>
</feature>
<dbReference type="RefSeq" id="XP_004391652.1">
    <property type="nucleotide sequence ID" value="XM_004391595.1"/>
</dbReference>
<dbReference type="Proteomes" id="UP000245340">
    <property type="component" value="Unplaced"/>
</dbReference>
<feature type="compositionally biased region" description="Basic and acidic residues" evidence="1">
    <location>
        <begin position="53"/>
        <end position="76"/>
    </location>
</feature>
<sequence>MAQKMELSCDPKRRADDKKLPVATLAPKRTHILLCFEEIKACGPRSRSELTQGDEKGTALRDKGTGKLENQQKQENDASGQPAFLHSASSPVRSLLPLLRILAPTGPVPAGGRWEARVQRPLFVNTLHVRSPSPVRIPLVAPEDAQLSREHSEVGRLEQPGHQRNPRGTYRRCSGGPAPSRPLPPSPALSVETPPPRRAHSPAQAPPPRRHSVPAGARACTLIPRLPAPAATLAPRRYRATSVSFPLETPFAFRAVWPPRCLAESDASGPLTGVPWAKRSLAAAVTPWSPASTEESGLPPREQRRPALRSSPCGERPSLTRLVSDLLISGGFGGTECLYSSPQELLLLAHRGSSLTRIILTSSLSLPPHSLYHEF</sequence>
<keyword evidence="2" id="KW-1185">Reference proteome</keyword>
<accession>A0A9B0G2R0</accession>
<name>A0A9B0G2R0_ODORO</name>
<proteinExistence type="predicted"/>
<feature type="region of interest" description="Disordered" evidence="1">
    <location>
        <begin position="144"/>
        <end position="214"/>
    </location>
</feature>
<organism evidence="2 3">
    <name type="scientific">Odobenus rosmarus divergens</name>
    <name type="common">Pacific walrus</name>
    <dbReference type="NCBI Taxonomy" id="9708"/>
    <lineage>
        <taxon>Eukaryota</taxon>
        <taxon>Metazoa</taxon>
        <taxon>Chordata</taxon>
        <taxon>Craniata</taxon>
        <taxon>Vertebrata</taxon>
        <taxon>Euteleostomi</taxon>
        <taxon>Mammalia</taxon>
        <taxon>Eutheria</taxon>
        <taxon>Laurasiatheria</taxon>
        <taxon>Carnivora</taxon>
        <taxon>Caniformia</taxon>
        <taxon>Pinnipedia</taxon>
        <taxon>Odobenidae</taxon>
        <taxon>Odobenus</taxon>
    </lineage>
</organism>
<protein>
    <submittedName>
        <fullName evidence="3">Uncharacterized protein LOC101383511</fullName>
    </submittedName>
</protein>
<reference evidence="3" key="1">
    <citation type="submission" date="2025-08" db="UniProtKB">
        <authorList>
            <consortium name="RefSeq"/>
        </authorList>
    </citation>
    <scope>IDENTIFICATION</scope>
</reference>
<dbReference type="AlphaFoldDB" id="A0A9B0G2R0"/>
<feature type="region of interest" description="Disordered" evidence="1">
    <location>
        <begin position="287"/>
        <end position="316"/>
    </location>
</feature>
<feature type="region of interest" description="Disordered" evidence="1">
    <location>
        <begin position="1"/>
        <end position="23"/>
    </location>
</feature>
<evidence type="ECO:0000313" key="3">
    <source>
        <dbReference type="RefSeq" id="XP_004391652.1"/>
    </source>
</evidence>
<evidence type="ECO:0000313" key="2">
    <source>
        <dbReference type="Proteomes" id="UP000245340"/>
    </source>
</evidence>